<dbReference type="FunFam" id="3.10.129.10:FF:000042">
    <property type="entry name" value="MaoC domain protein dehydratase"/>
    <property type="match status" value="1"/>
</dbReference>
<dbReference type="AlphaFoldDB" id="A0A1M5ZBL9"/>
<evidence type="ECO:0000313" key="3">
    <source>
        <dbReference type="EMBL" id="SHI21559.1"/>
    </source>
</evidence>
<evidence type="ECO:0000256" key="1">
    <source>
        <dbReference type="ARBA" id="ARBA00023239"/>
    </source>
</evidence>
<dbReference type="SUPFAM" id="SSF54637">
    <property type="entry name" value="Thioesterase/thiol ester dehydrase-isomerase"/>
    <property type="match status" value="1"/>
</dbReference>
<evidence type="ECO:0000259" key="2">
    <source>
        <dbReference type="Pfam" id="PF01575"/>
    </source>
</evidence>
<dbReference type="Proteomes" id="UP000184241">
    <property type="component" value="Unassembled WGS sequence"/>
</dbReference>
<sequence>MVLQELYIGQKAEYSKVITKEMVETFSEISGDINPLHLDDNYAKNTIFKGRIAHGILVSGLISAVIANKLPGEGAIYLTQSLKFTKPVKLNDKITAAVEIISIDDENSKITLSTICRNAEGKVVIDGEAQVLVPKKR</sequence>
<accession>A0A1M5ZBL9</accession>
<dbReference type="EMBL" id="FQXU01000008">
    <property type="protein sequence ID" value="SHI21559.1"/>
    <property type="molecule type" value="Genomic_DNA"/>
</dbReference>
<dbReference type="Pfam" id="PF01575">
    <property type="entry name" value="MaoC_dehydratas"/>
    <property type="match status" value="1"/>
</dbReference>
<feature type="domain" description="MaoC-like" evidence="2">
    <location>
        <begin position="11"/>
        <end position="105"/>
    </location>
</feature>
<dbReference type="InterPro" id="IPR050965">
    <property type="entry name" value="UPF0336/Enoyl-CoA_hydratase"/>
</dbReference>
<dbReference type="InterPro" id="IPR002539">
    <property type="entry name" value="MaoC-like_dom"/>
</dbReference>
<protein>
    <submittedName>
        <fullName evidence="3">3-hydroxybutyryl-CoA dehydratase</fullName>
    </submittedName>
</protein>
<dbReference type="GO" id="GO:0019171">
    <property type="term" value="F:(3R)-hydroxyacyl-[acyl-carrier-protein] dehydratase activity"/>
    <property type="evidence" value="ECO:0007669"/>
    <property type="project" value="TreeGrafter"/>
</dbReference>
<dbReference type="Gene3D" id="3.10.129.10">
    <property type="entry name" value="Hotdog Thioesterase"/>
    <property type="match status" value="1"/>
</dbReference>
<gene>
    <name evidence="3" type="ORF">SAMN02745941_02742</name>
</gene>
<organism evidence="3 4">
    <name type="scientific">Clostridium intestinale DSM 6191</name>
    <dbReference type="NCBI Taxonomy" id="1121320"/>
    <lineage>
        <taxon>Bacteria</taxon>
        <taxon>Bacillati</taxon>
        <taxon>Bacillota</taxon>
        <taxon>Clostridia</taxon>
        <taxon>Eubacteriales</taxon>
        <taxon>Clostridiaceae</taxon>
        <taxon>Clostridium</taxon>
    </lineage>
</organism>
<dbReference type="RefSeq" id="WP_073020245.1">
    <property type="nucleotide sequence ID" value="NZ_FQXU01000008.1"/>
</dbReference>
<dbReference type="PANTHER" id="PTHR43437:SF3">
    <property type="entry name" value="HYDROXYACYL-THIOESTER DEHYDRATASE TYPE 2, MITOCHONDRIAL"/>
    <property type="match status" value="1"/>
</dbReference>
<dbReference type="PANTHER" id="PTHR43437">
    <property type="entry name" value="HYDROXYACYL-THIOESTER DEHYDRATASE TYPE 2, MITOCHONDRIAL-RELATED"/>
    <property type="match status" value="1"/>
</dbReference>
<dbReference type="CDD" id="cd03449">
    <property type="entry name" value="R_hydratase"/>
    <property type="match status" value="1"/>
</dbReference>
<reference evidence="3 4" key="1">
    <citation type="submission" date="2016-11" db="EMBL/GenBank/DDBJ databases">
        <authorList>
            <person name="Jaros S."/>
            <person name="Januszkiewicz K."/>
            <person name="Wedrychowicz H."/>
        </authorList>
    </citation>
    <scope>NUCLEOTIDE SEQUENCE [LARGE SCALE GENOMIC DNA]</scope>
    <source>
        <strain evidence="3 4">DSM 6191</strain>
    </source>
</reference>
<dbReference type="InterPro" id="IPR029069">
    <property type="entry name" value="HotDog_dom_sf"/>
</dbReference>
<keyword evidence="1" id="KW-0456">Lyase</keyword>
<dbReference type="GO" id="GO:0006633">
    <property type="term" value="P:fatty acid biosynthetic process"/>
    <property type="evidence" value="ECO:0007669"/>
    <property type="project" value="TreeGrafter"/>
</dbReference>
<proteinExistence type="predicted"/>
<name>A0A1M5ZBL9_9CLOT</name>
<evidence type="ECO:0000313" key="4">
    <source>
        <dbReference type="Proteomes" id="UP000184241"/>
    </source>
</evidence>